<comment type="caution">
    <text evidence="1">The sequence shown here is derived from an EMBL/GenBank/DDBJ whole genome shotgun (WGS) entry which is preliminary data.</text>
</comment>
<dbReference type="Proteomes" id="UP000076858">
    <property type="component" value="Unassembled WGS sequence"/>
</dbReference>
<dbReference type="EMBL" id="LRGB01000687">
    <property type="protein sequence ID" value="KZS16671.1"/>
    <property type="molecule type" value="Genomic_DNA"/>
</dbReference>
<reference evidence="1 2" key="1">
    <citation type="submission" date="2016-03" db="EMBL/GenBank/DDBJ databases">
        <title>EvidentialGene: Evidence-directed Construction of Genes on Genomes.</title>
        <authorList>
            <person name="Gilbert D.G."/>
            <person name="Choi J.-H."/>
            <person name="Mockaitis K."/>
            <person name="Colbourne J."/>
            <person name="Pfrender M."/>
        </authorList>
    </citation>
    <scope>NUCLEOTIDE SEQUENCE [LARGE SCALE GENOMIC DNA]</scope>
    <source>
        <strain evidence="1 2">Xinb3</strain>
        <tissue evidence="1">Complete organism</tissue>
    </source>
</reference>
<accession>A0A164ZRR4</accession>
<keyword evidence="2" id="KW-1185">Reference proteome</keyword>
<dbReference type="AlphaFoldDB" id="A0A164ZRR4"/>
<sequence>MKPNPFLYCQLALVHTCARQKVAVEFRFSDAGESCSIEALQIDGPALIFKTGQVLFNSSWKLHFLFGAGHQPPMELPHCWASEKQLNNNRDIRFLSYGEQLRPRQLDH</sequence>
<evidence type="ECO:0000313" key="1">
    <source>
        <dbReference type="EMBL" id="KZS16671.1"/>
    </source>
</evidence>
<name>A0A164ZRR4_9CRUS</name>
<evidence type="ECO:0000313" key="2">
    <source>
        <dbReference type="Proteomes" id="UP000076858"/>
    </source>
</evidence>
<protein>
    <submittedName>
        <fullName evidence="1">Uncharacterized protein</fullName>
    </submittedName>
</protein>
<organism evidence="1 2">
    <name type="scientific">Daphnia magna</name>
    <dbReference type="NCBI Taxonomy" id="35525"/>
    <lineage>
        <taxon>Eukaryota</taxon>
        <taxon>Metazoa</taxon>
        <taxon>Ecdysozoa</taxon>
        <taxon>Arthropoda</taxon>
        <taxon>Crustacea</taxon>
        <taxon>Branchiopoda</taxon>
        <taxon>Diplostraca</taxon>
        <taxon>Cladocera</taxon>
        <taxon>Anomopoda</taxon>
        <taxon>Daphniidae</taxon>
        <taxon>Daphnia</taxon>
    </lineage>
</organism>
<gene>
    <name evidence="1" type="ORF">APZ42_017304</name>
</gene>
<proteinExistence type="predicted"/>